<reference evidence="7" key="1">
    <citation type="submission" date="2023-05" db="EMBL/GenBank/DDBJ databases">
        <authorList>
            <person name="Stuckert A."/>
        </authorList>
    </citation>
    <scope>NUCLEOTIDE SEQUENCE</scope>
</reference>
<feature type="coiled-coil region" evidence="5">
    <location>
        <begin position="252"/>
        <end position="408"/>
    </location>
</feature>
<keyword evidence="3 5" id="KW-0175">Coiled coil</keyword>
<keyword evidence="8" id="KW-1185">Reference proteome</keyword>
<comment type="function">
    <text evidence="4">Required for assembly of dynein regulatory complex (DRC) and inner dynein arm (IDA) complexes, which are responsible for ciliary beat regulation, thereby playing a central role in motility in cilia and flagella. Probably acts together with CCDC40 to form a molecular ruler that determines the 96 nanometer (nm) repeat length and arrangements of components in cilia and flagella. Not required for outer dynein arm complexes assembly.</text>
</comment>
<feature type="region of interest" description="Disordered" evidence="6">
    <location>
        <begin position="870"/>
        <end position="974"/>
    </location>
</feature>
<evidence type="ECO:0000256" key="3">
    <source>
        <dbReference type="ARBA" id="ARBA00023054"/>
    </source>
</evidence>
<comment type="similarity">
    <text evidence="1">Belongs to the CCDC39 family.</text>
</comment>
<evidence type="ECO:0000313" key="7">
    <source>
        <dbReference type="EMBL" id="CAI9549781.1"/>
    </source>
</evidence>
<name>A0ABN9BR84_9NEOB</name>
<gene>
    <name evidence="7" type="ORF">SPARVUS_LOCUS3403530</name>
</gene>
<evidence type="ECO:0000256" key="4">
    <source>
        <dbReference type="ARBA" id="ARBA00045182"/>
    </source>
</evidence>
<feature type="compositionally biased region" description="Low complexity" evidence="6">
    <location>
        <begin position="914"/>
        <end position="939"/>
    </location>
</feature>
<dbReference type="PANTHER" id="PTHR18962">
    <property type="entry name" value="COILED-COIL DOMAIN-CONTAINING PROTEIN 39"/>
    <property type="match status" value="1"/>
</dbReference>
<dbReference type="InterPro" id="IPR033290">
    <property type="entry name" value="CCDC39"/>
</dbReference>
<evidence type="ECO:0000313" key="8">
    <source>
        <dbReference type="Proteomes" id="UP001162483"/>
    </source>
</evidence>
<organism evidence="7 8">
    <name type="scientific">Staurois parvus</name>
    <dbReference type="NCBI Taxonomy" id="386267"/>
    <lineage>
        <taxon>Eukaryota</taxon>
        <taxon>Metazoa</taxon>
        <taxon>Chordata</taxon>
        <taxon>Craniata</taxon>
        <taxon>Vertebrata</taxon>
        <taxon>Euteleostomi</taxon>
        <taxon>Amphibia</taxon>
        <taxon>Batrachia</taxon>
        <taxon>Anura</taxon>
        <taxon>Neobatrachia</taxon>
        <taxon>Ranoidea</taxon>
        <taxon>Ranidae</taxon>
        <taxon>Staurois</taxon>
    </lineage>
</organism>
<dbReference type="SUPFAM" id="SSF57997">
    <property type="entry name" value="Tropomyosin"/>
    <property type="match status" value="1"/>
</dbReference>
<sequence length="974" mass="113475">MSREVLSELHWADGLAIPVANAENRALEEELQRKQKDKLQLSNQLKEMDDRIQAMTDHLRNVRQELNYTQSLCRAREKEIESEEHFKTLAERETGRLKQEIQRLEKELVSLREKKNNQENNIFKATQKLEKLKCQLKWDQKDLENWLKESARKDEDSVAIQKYAQKDEGKIRELSLKIESMTVEANQKRRRLDNELTETITAQIELDKTAEDFRKSHLERQQVIQQWENTIDQMQKRDKEIDQYALLLAQVKQELRDRESTIKEKIQFLNSEIDNNKEFEKKIDIVERKAVKLRQDYQEQEAVRNNLQDELDTLKGTVDRTATELEVMRVQVNNLKKELRNKDERVNLSKEYNKGLTEKLKVVTESALSVEERAQRMEEMLKEQERTVKNLEAQLKQIREQHFKKSQELHEYKTKEKHMISEISGSQVSLRNLNSQLQKLDLHALKQQGIIYNQDFQIQQLERRLSRLKGDVNTDEKRALETKVSELTKTLDERKASLNILNTQHKKLQGDARYIKRELEKTGQEKGDLISKMEELKLFNSMSDKSLKKLRTSKQDSMVEDNILKLEIKRLKDMLYSKADDVFSLEKRKLQLQTAMKERTQEIAVHKEMLKSQIRLVDQERQSISSELHDRISKVDKMKKRFEIITFAMMPPEGEEDKSQAYYIIKAAQEKEELQHVGDELDAKIHKAEKEIHALENTLQVINDCNSSYRKSLNKVTESSDEYEEKIQLEEQKKASEEKYRYKRRQIKELQEDMQIMKNTFDSMMKEESSYQEKVNEMLPSITQLNKETEDQKDQVGESHETVLQTGERNSCDQKKSKGETHYEQDLNVRDLREFNRSVNKMLAQAMEQNPELAVPLQMYFQQFGLEIPSSSTPGSSRSGSSRSSIVSVRSSSSRISTSSGPSSRVKVVELGIPKASPPSSASSAHSSKSFSSRLSSRVKVVEIGIPMASPPSSASSARSSKSSSRGSTHRSQK</sequence>
<feature type="coiled-coil region" evidence="5">
    <location>
        <begin position="671"/>
        <end position="767"/>
    </location>
</feature>
<feature type="compositionally biased region" description="Low complexity" evidence="6">
    <location>
        <begin position="870"/>
        <end position="906"/>
    </location>
</feature>
<feature type="region of interest" description="Disordered" evidence="6">
    <location>
        <begin position="788"/>
        <end position="825"/>
    </location>
</feature>
<accession>A0ABN9BR84</accession>
<feature type="compositionally biased region" description="Low complexity" evidence="6">
    <location>
        <begin position="947"/>
        <end position="967"/>
    </location>
</feature>
<feature type="compositionally biased region" description="Basic and acidic residues" evidence="6">
    <location>
        <begin position="810"/>
        <end position="825"/>
    </location>
</feature>
<feature type="coiled-coil region" evidence="5">
    <location>
        <begin position="17"/>
        <end position="198"/>
    </location>
</feature>
<comment type="caution">
    <text evidence="7">The sequence shown here is derived from an EMBL/GenBank/DDBJ whole genome shotgun (WGS) entry which is preliminary data.</text>
</comment>
<feature type="compositionally biased region" description="Basic and acidic residues" evidence="6">
    <location>
        <begin position="788"/>
        <end position="801"/>
    </location>
</feature>
<dbReference type="Proteomes" id="UP001162483">
    <property type="component" value="Unassembled WGS sequence"/>
</dbReference>
<evidence type="ECO:0000256" key="6">
    <source>
        <dbReference type="SAM" id="MobiDB-lite"/>
    </source>
</evidence>
<dbReference type="PANTHER" id="PTHR18962:SF0">
    <property type="entry name" value="COILED-COIL DOMAIN-CONTAINING PROTEIN 39"/>
    <property type="match status" value="1"/>
</dbReference>
<dbReference type="EMBL" id="CATNWA010005322">
    <property type="protein sequence ID" value="CAI9549781.1"/>
    <property type="molecule type" value="Genomic_DNA"/>
</dbReference>
<evidence type="ECO:0000256" key="2">
    <source>
        <dbReference type="ARBA" id="ARBA00016725"/>
    </source>
</evidence>
<proteinExistence type="inferred from homology"/>
<dbReference type="Pfam" id="PF24161">
    <property type="entry name" value="CCDC39"/>
    <property type="match status" value="1"/>
</dbReference>
<protein>
    <recommendedName>
        <fullName evidence="2">Coiled-coil domain-containing protein 39</fullName>
    </recommendedName>
</protein>
<evidence type="ECO:0000256" key="5">
    <source>
        <dbReference type="SAM" id="Coils"/>
    </source>
</evidence>
<evidence type="ECO:0000256" key="1">
    <source>
        <dbReference type="ARBA" id="ARBA00005805"/>
    </source>
</evidence>